<dbReference type="InterPro" id="IPR013083">
    <property type="entry name" value="Znf_RING/FYVE/PHD"/>
</dbReference>
<dbReference type="InterPro" id="IPR017907">
    <property type="entry name" value="Znf_RING_CS"/>
</dbReference>
<dbReference type="SMART" id="SM00184">
    <property type="entry name" value="RING"/>
    <property type="match status" value="1"/>
</dbReference>
<comment type="function">
    <text evidence="1">May bind and stabilize microtubules during myotubes formation.</text>
</comment>
<dbReference type="FunFam" id="3.30.40.10:FF:000014">
    <property type="entry name" value="probable E3 ubiquitin-protein ligase MID2"/>
    <property type="match status" value="1"/>
</dbReference>
<dbReference type="InterPro" id="IPR033492">
    <property type="entry name" value="Trim54_Bbox2_Zfn"/>
</dbReference>
<dbReference type="PANTHER" id="PTHR24103">
    <property type="entry name" value="E3 UBIQUITIN-PROTEIN LIGASE TRIM"/>
    <property type="match status" value="1"/>
</dbReference>
<dbReference type="InterPro" id="IPR001841">
    <property type="entry name" value="Znf_RING"/>
</dbReference>
<dbReference type="SMART" id="SM00336">
    <property type="entry name" value="BBOX"/>
    <property type="match status" value="1"/>
</dbReference>
<feature type="domain" description="B box-type" evidence="13">
    <location>
        <begin position="121"/>
        <end position="163"/>
    </location>
</feature>
<dbReference type="Gene3D" id="3.30.160.60">
    <property type="entry name" value="Classic Zinc Finger"/>
    <property type="match status" value="1"/>
</dbReference>
<dbReference type="Pfam" id="PF00643">
    <property type="entry name" value="zf-B_box"/>
    <property type="match status" value="1"/>
</dbReference>
<dbReference type="Ensembl" id="ENSCMMT00000010494.1">
    <property type="protein sequence ID" value="ENSCMMP00000009520.1"/>
    <property type="gene ID" value="ENSCMMG00000006021.1"/>
</dbReference>
<evidence type="ECO:0000256" key="8">
    <source>
        <dbReference type="ARBA" id="ARBA00022833"/>
    </source>
</evidence>
<feature type="region of interest" description="Disordered" evidence="11">
    <location>
        <begin position="209"/>
        <end position="232"/>
    </location>
</feature>
<protein>
    <recommendedName>
        <fullName evidence="3">Tripartite motif-containing protein 54</fullName>
    </recommendedName>
</protein>
<accession>A0A8C3BU88</accession>
<evidence type="ECO:0000259" key="13">
    <source>
        <dbReference type="PROSITE" id="PS50119"/>
    </source>
</evidence>
<keyword evidence="8" id="KW-0862">Zinc</keyword>
<dbReference type="Pfam" id="PF13445">
    <property type="entry name" value="zf-RING_UBOX"/>
    <property type="match status" value="1"/>
</dbReference>
<organism evidence="14 15">
    <name type="scientific">Cairina moschata</name>
    <name type="common">Muscovy duck</name>
    <dbReference type="NCBI Taxonomy" id="8855"/>
    <lineage>
        <taxon>Eukaryota</taxon>
        <taxon>Metazoa</taxon>
        <taxon>Chordata</taxon>
        <taxon>Craniata</taxon>
        <taxon>Vertebrata</taxon>
        <taxon>Euteleostomi</taxon>
        <taxon>Archelosauria</taxon>
        <taxon>Archosauria</taxon>
        <taxon>Dinosauria</taxon>
        <taxon>Saurischia</taxon>
        <taxon>Theropoda</taxon>
        <taxon>Coelurosauria</taxon>
        <taxon>Aves</taxon>
        <taxon>Neognathae</taxon>
        <taxon>Galloanserae</taxon>
        <taxon>Anseriformes</taxon>
        <taxon>Anatidae</taxon>
        <taxon>Anatinae</taxon>
        <taxon>Cairina</taxon>
    </lineage>
</organism>
<keyword evidence="7 10" id="KW-0863">Zinc-finger</keyword>
<evidence type="ECO:0000256" key="5">
    <source>
        <dbReference type="ARBA" id="ARBA00022701"/>
    </source>
</evidence>
<keyword evidence="6" id="KW-0479">Metal-binding</keyword>
<evidence type="ECO:0000256" key="11">
    <source>
        <dbReference type="SAM" id="MobiDB-lite"/>
    </source>
</evidence>
<name>A0A8C3BU88_CAIMO</name>
<dbReference type="GO" id="GO:0005737">
    <property type="term" value="C:cytoplasm"/>
    <property type="evidence" value="ECO:0007669"/>
    <property type="project" value="UniProtKB-SubCell"/>
</dbReference>
<dbReference type="Proteomes" id="UP000694556">
    <property type="component" value="Chromosome 3"/>
</dbReference>
<comment type="subcellular location">
    <subcellularLocation>
        <location evidence="2">Cytoplasm</location>
    </subcellularLocation>
</comment>
<reference evidence="14" key="1">
    <citation type="submission" date="2018-09" db="EMBL/GenBank/DDBJ databases">
        <title>Common duck and Muscovy duck high density SNP chip.</title>
        <authorList>
            <person name="Vignal A."/>
            <person name="Thebault N."/>
            <person name="Warren W.C."/>
        </authorList>
    </citation>
    <scope>NUCLEOTIDE SEQUENCE [LARGE SCALE GENOMIC DNA]</scope>
</reference>
<dbReference type="AlphaFoldDB" id="A0A8C3BU88"/>
<dbReference type="SUPFAM" id="SSF57845">
    <property type="entry name" value="B-box zinc-binding domain"/>
    <property type="match status" value="1"/>
</dbReference>
<dbReference type="GO" id="GO:0005874">
    <property type="term" value="C:microtubule"/>
    <property type="evidence" value="ECO:0007669"/>
    <property type="project" value="UniProtKB-KW"/>
</dbReference>
<proteinExistence type="predicted"/>
<keyword evidence="4" id="KW-0963">Cytoplasm</keyword>
<dbReference type="SUPFAM" id="SSF57850">
    <property type="entry name" value="RING/U-box"/>
    <property type="match status" value="1"/>
</dbReference>
<evidence type="ECO:0000256" key="6">
    <source>
        <dbReference type="ARBA" id="ARBA00022723"/>
    </source>
</evidence>
<evidence type="ECO:0000256" key="4">
    <source>
        <dbReference type="ARBA" id="ARBA00022490"/>
    </source>
</evidence>
<feature type="compositionally biased region" description="Basic and acidic residues" evidence="11">
    <location>
        <begin position="213"/>
        <end position="232"/>
    </location>
</feature>
<evidence type="ECO:0000256" key="7">
    <source>
        <dbReference type="ARBA" id="ARBA00022771"/>
    </source>
</evidence>
<keyword evidence="15" id="KW-1185">Reference proteome</keyword>
<dbReference type="PROSITE" id="PS50089">
    <property type="entry name" value="ZF_RING_2"/>
    <property type="match status" value="1"/>
</dbReference>
<dbReference type="InterPro" id="IPR050143">
    <property type="entry name" value="TRIM/RBCC"/>
</dbReference>
<reference evidence="14" key="3">
    <citation type="submission" date="2025-09" db="UniProtKB">
        <authorList>
            <consortium name="Ensembl"/>
        </authorList>
    </citation>
    <scope>IDENTIFICATION</scope>
</reference>
<evidence type="ECO:0000313" key="14">
    <source>
        <dbReference type="Ensembl" id="ENSCMMP00000009520.1"/>
    </source>
</evidence>
<keyword evidence="9" id="KW-0175">Coiled coil</keyword>
<feature type="domain" description="RING-type" evidence="12">
    <location>
        <begin position="26"/>
        <end position="82"/>
    </location>
</feature>
<dbReference type="GO" id="GO:0008270">
    <property type="term" value="F:zinc ion binding"/>
    <property type="evidence" value="ECO:0007669"/>
    <property type="project" value="UniProtKB-KW"/>
</dbReference>
<keyword evidence="5" id="KW-0493">Microtubule</keyword>
<dbReference type="CDD" id="cd19833">
    <property type="entry name" value="Bbox2_MuRF3_C-II"/>
    <property type="match status" value="1"/>
</dbReference>
<dbReference type="PROSITE" id="PS50119">
    <property type="entry name" value="ZF_BBOX"/>
    <property type="match status" value="1"/>
</dbReference>
<dbReference type="InterPro" id="IPR000315">
    <property type="entry name" value="Znf_B-box"/>
</dbReference>
<evidence type="ECO:0000256" key="10">
    <source>
        <dbReference type="PROSITE-ProRule" id="PRU00024"/>
    </source>
</evidence>
<dbReference type="InterPro" id="IPR027370">
    <property type="entry name" value="Znf-RING_euk"/>
</dbReference>
<dbReference type="Gene3D" id="3.30.40.10">
    <property type="entry name" value="Zinc/RING finger domain, C3HC4 (zinc finger)"/>
    <property type="match status" value="1"/>
</dbReference>
<evidence type="ECO:0000259" key="12">
    <source>
        <dbReference type="PROSITE" id="PS50089"/>
    </source>
</evidence>
<evidence type="ECO:0000256" key="2">
    <source>
        <dbReference type="ARBA" id="ARBA00004496"/>
    </source>
</evidence>
<reference evidence="14" key="2">
    <citation type="submission" date="2025-08" db="UniProtKB">
        <authorList>
            <consortium name="Ensembl"/>
        </authorList>
    </citation>
    <scope>IDENTIFICATION</scope>
</reference>
<evidence type="ECO:0000313" key="15">
    <source>
        <dbReference type="Proteomes" id="UP000694556"/>
    </source>
</evidence>
<sequence length="232" mass="25836">MNFAVGLKPLLAEARSMESLEKQLICPICLEMFTKPVVILPCQHNLCRKCANDVFQASNPLWQSRGSSAVPSGGRFRCPSCRHEVVLDRHGVYGLQRNLLVENIIDIYKQESARPLHAKAEQHLMCEEHEDERINIYCLRCEAPTCSLCKVFGAHKDCEVAPLPAVYQRQKVALVAGWPWRGPMRGPGAASRSGPHASLTPERAQRWHCHAGGGERPHPGHHHPDGGDLPDH</sequence>
<evidence type="ECO:0000256" key="9">
    <source>
        <dbReference type="ARBA" id="ARBA00023054"/>
    </source>
</evidence>
<evidence type="ECO:0000256" key="3">
    <source>
        <dbReference type="ARBA" id="ARBA00014725"/>
    </source>
</evidence>
<dbReference type="PROSITE" id="PS00518">
    <property type="entry name" value="ZF_RING_1"/>
    <property type="match status" value="1"/>
</dbReference>
<evidence type="ECO:0000256" key="1">
    <source>
        <dbReference type="ARBA" id="ARBA00003888"/>
    </source>
</evidence>